<dbReference type="AlphaFoldDB" id="A0A919KVA9"/>
<dbReference type="EMBL" id="BNCD01000003">
    <property type="protein sequence ID" value="GHH73857.1"/>
    <property type="molecule type" value="Genomic_DNA"/>
</dbReference>
<comment type="caution">
    <text evidence="1">The sequence shown here is derived from an EMBL/GenBank/DDBJ whole genome shotgun (WGS) entry which is preliminary data.</text>
</comment>
<keyword evidence="2" id="KW-1185">Reference proteome</keyword>
<accession>A0A919KVA9</accession>
<dbReference type="Proteomes" id="UP000603708">
    <property type="component" value="Unassembled WGS sequence"/>
</dbReference>
<reference evidence="1" key="1">
    <citation type="journal article" date="2014" name="Int. J. Syst. Evol. Microbiol.">
        <title>Complete genome sequence of Corynebacterium casei LMG S-19264T (=DSM 44701T), isolated from a smear-ripened cheese.</title>
        <authorList>
            <consortium name="US DOE Joint Genome Institute (JGI-PGF)"/>
            <person name="Walter F."/>
            <person name="Albersmeier A."/>
            <person name="Kalinowski J."/>
            <person name="Ruckert C."/>
        </authorList>
    </citation>
    <scope>NUCLEOTIDE SEQUENCE</scope>
    <source>
        <strain evidence="1">JCM 5069</strain>
    </source>
</reference>
<gene>
    <name evidence="1" type="ORF">GCM10018793_13490</name>
</gene>
<name>A0A919KVA9_9ACTN</name>
<dbReference type="RefSeq" id="WP_189929978.1">
    <property type="nucleotide sequence ID" value="NZ_BNCD01000003.1"/>
</dbReference>
<evidence type="ECO:0000313" key="2">
    <source>
        <dbReference type="Proteomes" id="UP000603708"/>
    </source>
</evidence>
<proteinExistence type="predicted"/>
<reference evidence="1" key="2">
    <citation type="submission" date="2020-09" db="EMBL/GenBank/DDBJ databases">
        <authorList>
            <person name="Sun Q."/>
            <person name="Ohkuma M."/>
        </authorList>
    </citation>
    <scope>NUCLEOTIDE SEQUENCE</scope>
    <source>
        <strain evidence="1">JCM 5069</strain>
    </source>
</reference>
<sequence length="90" mass="9140">MGQVMYNRDGTVAAGSGRTIWANSRGGTGPWQEVAAPVAVGSTTVDHCPNYSSALLPSTDGTRVLEIAIDYDGMVGKPYFATGSSGTAGG</sequence>
<protein>
    <submittedName>
        <fullName evidence="1">Uncharacterized protein</fullName>
    </submittedName>
</protein>
<evidence type="ECO:0000313" key="1">
    <source>
        <dbReference type="EMBL" id="GHH73857.1"/>
    </source>
</evidence>
<organism evidence="1 2">
    <name type="scientific">Streptomyces sulfonofaciens</name>
    <dbReference type="NCBI Taxonomy" id="68272"/>
    <lineage>
        <taxon>Bacteria</taxon>
        <taxon>Bacillati</taxon>
        <taxon>Actinomycetota</taxon>
        <taxon>Actinomycetes</taxon>
        <taxon>Kitasatosporales</taxon>
        <taxon>Streptomycetaceae</taxon>
        <taxon>Streptomyces</taxon>
    </lineage>
</organism>